<proteinExistence type="predicted"/>
<evidence type="ECO:0000313" key="2">
    <source>
        <dbReference type="Proteomes" id="UP000649617"/>
    </source>
</evidence>
<dbReference type="Proteomes" id="UP000649617">
    <property type="component" value="Unassembled WGS sequence"/>
</dbReference>
<keyword evidence="2" id="KW-1185">Reference proteome</keyword>
<comment type="caution">
    <text evidence="1">The sequence shown here is derived from an EMBL/GenBank/DDBJ whole genome shotgun (WGS) entry which is preliminary data.</text>
</comment>
<feature type="non-terminal residue" evidence="1">
    <location>
        <position position="1"/>
    </location>
</feature>
<evidence type="ECO:0000313" key="1">
    <source>
        <dbReference type="EMBL" id="CAE7264104.1"/>
    </source>
</evidence>
<accession>A0A812MIH5</accession>
<feature type="non-terminal residue" evidence="1">
    <location>
        <position position="57"/>
    </location>
</feature>
<reference evidence="1" key="1">
    <citation type="submission" date="2021-02" db="EMBL/GenBank/DDBJ databases">
        <authorList>
            <person name="Dougan E. K."/>
            <person name="Rhodes N."/>
            <person name="Thang M."/>
            <person name="Chan C."/>
        </authorList>
    </citation>
    <scope>NUCLEOTIDE SEQUENCE</scope>
</reference>
<name>A0A812MIH5_SYMPI</name>
<dbReference type="EMBL" id="CAJNIZ010008092">
    <property type="protein sequence ID" value="CAE7264104.1"/>
    <property type="molecule type" value="Genomic_DNA"/>
</dbReference>
<organism evidence="1 2">
    <name type="scientific">Symbiodinium pilosum</name>
    <name type="common">Dinoflagellate</name>
    <dbReference type="NCBI Taxonomy" id="2952"/>
    <lineage>
        <taxon>Eukaryota</taxon>
        <taxon>Sar</taxon>
        <taxon>Alveolata</taxon>
        <taxon>Dinophyceae</taxon>
        <taxon>Suessiales</taxon>
        <taxon>Symbiodiniaceae</taxon>
        <taxon>Symbiodinium</taxon>
    </lineage>
</organism>
<protein>
    <submittedName>
        <fullName evidence="1">AMT1-1 protein</fullName>
    </submittedName>
</protein>
<dbReference type="AlphaFoldDB" id="A0A812MIH5"/>
<sequence length="57" mass="6193">SSCCSTSSRTSTMSALCATEFWPAWYPSQRGAEIWSVEVLCLLASLVRSSTKQPTCS</sequence>
<gene>
    <name evidence="1" type="primary">AMT1-1</name>
    <name evidence="1" type="ORF">SPIL2461_LOCUS5637</name>
</gene>